<dbReference type="InterPro" id="IPR001223">
    <property type="entry name" value="Glyco_hydro18_cat"/>
</dbReference>
<keyword evidence="2" id="KW-1185">Reference proteome</keyword>
<name>A0AAJ6QYG3_9ACAR</name>
<feature type="domain" description="GH18" evidence="1">
    <location>
        <begin position="1"/>
        <end position="308"/>
    </location>
</feature>
<evidence type="ECO:0000259" key="1">
    <source>
        <dbReference type="PROSITE" id="PS51910"/>
    </source>
</evidence>
<dbReference type="GO" id="GO:0004568">
    <property type="term" value="F:chitinase activity"/>
    <property type="evidence" value="ECO:0007669"/>
    <property type="project" value="TreeGrafter"/>
</dbReference>
<dbReference type="GO" id="GO:0005975">
    <property type="term" value="P:carbohydrate metabolic process"/>
    <property type="evidence" value="ECO:0007669"/>
    <property type="project" value="InterPro"/>
</dbReference>
<dbReference type="GO" id="GO:0005576">
    <property type="term" value="C:extracellular region"/>
    <property type="evidence" value="ECO:0007669"/>
    <property type="project" value="TreeGrafter"/>
</dbReference>
<dbReference type="Gene3D" id="3.10.50.10">
    <property type="match status" value="1"/>
</dbReference>
<dbReference type="SUPFAM" id="SSF54556">
    <property type="entry name" value="Chitinase insertion domain"/>
    <property type="match status" value="1"/>
</dbReference>
<dbReference type="PANTHER" id="PTHR11177:SF317">
    <property type="entry name" value="CHITINASE 12-RELATED"/>
    <property type="match status" value="1"/>
</dbReference>
<dbReference type="GO" id="GO:0008061">
    <property type="term" value="F:chitin binding"/>
    <property type="evidence" value="ECO:0007669"/>
    <property type="project" value="InterPro"/>
</dbReference>
<evidence type="ECO:0000313" key="3">
    <source>
        <dbReference type="RefSeq" id="XP_003747998.2"/>
    </source>
</evidence>
<gene>
    <name evidence="3" type="primary">LOC100899238</name>
</gene>
<organism evidence="2 3">
    <name type="scientific">Galendromus occidentalis</name>
    <name type="common">western predatory mite</name>
    <dbReference type="NCBI Taxonomy" id="34638"/>
    <lineage>
        <taxon>Eukaryota</taxon>
        <taxon>Metazoa</taxon>
        <taxon>Ecdysozoa</taxon>
        <taxon>Arthropoda</taxon>
        <taxon>Chelicerata</taxon>
        <taxon>Arachnida</taxon>
        <taxon>Acari</taxon>
        <taxon>Parasitiformes</taxon>
        <taxon>Mesostigmata</taxon>
        <taxon>Gamasina</taxon>
        <taxon>Phytoseioidea</taxon>
        <taxon>Phytoseiidae</taxon>
        <taxon>Typhlodrominae</taxon>
        <taxon>Galendromus</taxon>
    </lineage>
</organism>
<dbReference type="GO" id="GO:0006032">
    <property type="term" value="P:chitin catabolic process"/>
    <property type="evidence" value="ECO:0007669"/>
    <property type="project" value="TreeGrafter"/>
</dbReference>
<dbReference type="InterPro" id="IPR050314">
    <property type="entry name" value="Glycosyl_Hydrlase_18"/>
</dbReference>
<dbReference type="SMART" id="SM00636">
    <property type="entry name" value="Glyco_18"/>
    <property type="match status" value="1"/>
</dbReference>
<dbReference type="SUPFAM" id="SSF51445">
    <property type="entry name" value="(Trans)glycosidases"/>
    <property type="match status" value="1"/>
</dbReference>
<dbReference type="RefSeq" id="XP_003747998.2">
    <property type="nucleotide sequence ID" value="XM_003747950.2"/>
</dbReference>
<dbReference type="InterPro" id="IPR011583">
    <property type="entry name" value="Chitinase_II/V-like_cat"/>
</dbReference>
<accession>A0AAJ6QYG3</accession>
<dbReference type="PROSITE" id="PS51910">
    <property type="entry name" value="GH18_2"/>
    <property type="match status" value="1"/>
</dbReference>
<dbReference type="GeneID" id="100899238"/>
<dbReference type="InterPro" id="IPR029070">
    <property type="entry name" value="Chitinase_insertion_sf"/>
</dbReference>
<dbReference type="Pfam" id="PF00704">
    <property type="entry name" value="Glyco_hydro_18"/>
    <property type="match status" value="1"/>
</dbReference>
<dbReference type="InterPro" id="IPR017853">
    <property type="entry name" value="GH"/>
</dbReference>
<protein>
    <submittedName>
        <fullName evidence="3">Chitotriosidase-1</fullName>
    </submittedName>
</protein>
<proteinExistence type="predicted"/>
<dbReference type="KEGG" id="goe:100899238"/>
<dbReference type="AlphaFoldDB" id="A0AAJ6QYG3"/>
<dbReference type="PANTHER" id="PTHR11177">
    <property type="entry name" value="CHITINASE"/>
    <property type="match status" value="1"/>
</dbReference>
<sequence>MTCYYRLEDERLPPSAIPWDLCTHILISFATVGSDFRINTTVLGGTDRIQSFLESTSELMERTGLDGIDYDWEFPAFYQGFELSRLLRRTRYLLDHLSVKMRKTFQLSVALPGPFTLSFGYPVESLLRNCDFLNLMTYDLVLLNPISKRAALHNALYPQGFLYAAFTVDFATKFWLVAGIPRRMICLGIPTYGVAYELIDKVRKELHAGVRGYSKLGSNVGYDTICRLANSSSATTRWSETSRAPYMDDGRGNWISYDNVRSVEEKVDYAKRQGLGGLMIFSLNADDHKGECAQGRLPLSRSAQRSWI</sequence>
<reference evidence="3" key="1">
    <citation type="submission" date="2025-08" db="UniProtKB">
        <authorList>
            <consortium name="RefSeq"/>
        </authorList>
    </citation>
    <scope>IDENTIFICATION</scope>
</reference>
<dbReference type="Gene3D" id="3.20.20.80">
    <property type="entry name" value="Glycosidases"/>
    <property type="match status" value="1"/>
</dbReference>
<dbReference type="Proteomes" id="UP000694867">
    <property type="component" value="Unplaced"/>
</dbReference>
<evidence type="ECO:0000313" key="2">
    <source>
        <dbReference type="Proteomes" id="UP000694867"/>
    </source>
</evidence>